<protein>
    <recommendedName>
        <fullName evidence="2">Formin-like protein</fullName>
    </recommendedName>
</protein>
<dbReference type="PANTHER" id="PTHR23213:SF391">
    <property type="entry name" value="FORMIN-LIKE PROTEIN"/>
    <property type="match status" value="1"/>
</dbReference>
<feature type="domain" description="FH2" evidence="5">
    <location>
        <begin position="477"/>
        <end position="909"/>
    </location>
</feature>
<sequence length="944" mass="103123">MEVGTAQTIIFVAFLWVLVSSNSNGDKKFAEATVSIGFSLDIQPIHDETANENLIYCSRYLNYCIQCLESLEQVSLTSSRHGNGNLDFDQLALGIIEEIAPHSPFQEKKYLFECLRKEMVFDHESGEDLYSDNWFNKCQEPFSTCPTVPRRFLRHRRQDRKRVKHGQAPSSRALSPDNSQALHENKVRLGQAPASIAASPDHSQALHRKTVRLGPAPASRAASPDYSPAPTYFVPASSPSPLLQPPSPVLRPPSPEPSPPQGIIKPRPYSGASDPPPKRPIHEMAPPPRPQSSVVSTFQKYETAIIVAGSVVGLALVVLLVFCCINRKKDQVSPVNGQTHVKRDEKPLLNFSASDVSAASSQMSQSLGNYGDKNLNTSSAIGNGAIAVDSSAETKSATPDASVNTTGLLPLPPGRSAPPPAAPPPPPPKPPAPAPPPPPKVVRPPPNPPKGPKPAKPSPLGGHTPGKPSAGDGIEMAGDSDAPKAKLKPFFWEKVMANPDHSMVWNEIKAGSFQFNEEMMESLFGYVPADKGKYEHNRGTSSSEAGPMYIQIIDPKKSQNLAILLKALNVTTEEVCDALKEGNELPPELVETLLRVAPTTEEELKLRLFSGDLSQLGPAERFLKVIVDIPFAFKRMESLLFMSSFQDETSSIAESFATLEVACKELRNSRLFLKLLEAVLKTGNRMNDGTYRGGAMAFKLDTLLKLSDVKGTDGKTTLLHFVVQEIIRSEGLRAARRLRESQSMSSVKTEDLAEESSQESADYHRSLGLEVVSGLSNDLVNVRKAALIDGDILAGSVSSLGQSLLDTKNFLNCEMRDVQEDSEFCSTLSSFIEQAEVESAKLLEEEKRIMALVKSTGDYFHGNAGKDEGLRLFVIVRDFLIMLDKACKDVKNQTKLPAKTSRREALAPSPSQESHQESLPDLHHRLFPAIKERRLDDSSSDDDN</sequence>
<dbReference type="PRINTS" id="PR01217">
    <property type="entry name" value="PRICHEXTENSN"/>
</dbReference>
<feature type="region of interest" description="Disordered" evidence="3">
    <location>
        <begin position="154"/>
        <end position="179"/>
    </location>
</feature>
<dbReference type="Proteomes" id="UP001161247">
    <property type="component" value="Chromosome 1"/>
</dbReference>
<accession>A0AAV1C3V5</accession>
<evidence type="ECO:0000256" key="3">
    <source>
        <dbReference type="SAM" id="MobiDB-lite"/>
    </source>
</evidence>
<feature type="compositionally biased region" description="Basic and acidic residues" evidence="3">
    <location>
        <begin position="914"/>
        <end position="937"/>
    </location>
</feature>
<dbReference type="EMBL" id="OX459118">
    <property type="protein sequence ID" value="CAI9090326.1"/>
    <property type="molecule type" value="Genomic_DNA"/>
</dbReference>
<dbReference type="SUPFAM" id="SSF101447">
    <property type="entry name" value="Formin homology 2 domain (FH2 domain)"/>
    <property type="match status" value="1"/>
</dbReference>
<organism evidence="6 7">
    <name type="scientific">Oldenlandia corymbosa var. corymbosa</name>
    <dbReference type="NCBI Taxonomy" id="529605"/>
    <lineage>
        <taxon>Eukaryota</taxon>
        <taxon>Viridiplantae</taxon>
        <taxon>Streptophyta</taxon>
        <taxon>Embryophyta</taxon>
        <taxon>Tracheophyta</taxon>
        <taxon>Spermatophyta</taxon>
        <taxon>Magnoliopsida</taxon>
        <taxon>eudicotyledons</taxon>
        <taxon>Gunneridae</taxon>
        <taxon>Pentapetalae</taxon>
        <taxon>asterids</taxon>
        <taxon>lamiids</taxon>
        <taxon>Gentianales</taxon>
        <taxon>Rubiaceae</taxon>
        <taxon>Rubioideae</taxon>
        <taxon>Spermacoceae</taxon>
        <taxon>Hedyotis-Oldenlandia complex</taxon>
        <taxon>Oldenlandia</taxon>
    </lineage>
</organism>
<dbReference type="InterPro" id="IPR015425">
    <property type="entry name" value="FH2_Formin"/>
</dbReference>
<feature type="region of interest" description="Disordered" evidence="3">
    <location>
        <begin position="391"/>
        <end position="481"/>
    </location>
</feature>
<reference evidence="6" key="1">
    <citation type="submission" date="2023-03" db="EMBL/GenBank/DDBJ databases">
        <authorList>
            <person name="Julca I."/>
        </authorList>
    </citation>
    <scope>NUCLEOTIDE SEQUENCE</scope>
</reference>
<dbReference type="Pfam" id="PF02181">
    <property type="entry name" value="FH2"/>
    <property type="match status" value="1"/>
</dbReference>
<evidence type="ECO:0000313" key="6">
    <source>
        <dbReference type="EMBL" id="CAI9090326.1"/>
    </source>
</evidence>
<feature type="compositionally biased region" description="Pro residues" evidence="3">
    <location>
        <begin position="410"/>
        <end position="457"/>
    </location>
</feature>
<dbReference type="GO" id="GO:0051015">
    <property type="term" value="F:actin filament binding"/>
    <property type="evidence" value="ECO:0007669"/>
    <property type="project" value="InterPro"/>
</dbReference>
<dbReference type="PANTHER" id="PTHR23213">
    <property type="entry name" value="FORMIN-RELATED"/>
    <property type="match status" value="1"/>
</dbReference>
<evidence type="ECO:0000256" key="4">
    <source>
        <dbReference type="SAM" id="SignalP"/>
    </source>
</evidence>
<dbReference type="Gene3D" id="1.20.58.2220">
    <property type="entry name" value="Formin, FH2 domain"/>
    <property type="match status" value="1"/>
</dbReference>
<feature type="compositionally biased region" description="Pro residues" evidence="3">
    <location>
        <begin position="242"/>
        <end position="260"/>
    </location>
</feature>
<feature type="region of interest" description="Disordered" evidence="3">
    <location>
        <begin position="894"/>
        <end position="944"/>
    </location>
</feature>
<dbReference type="SMART" id="SM00498">
    <property type="entry name" value="FH2"/>
    <property type="match status" value="1"/>
</dbReference>
<dbReference type="InterPro" id="IPR042201">
    <property type="entry name" value="FH2_Formin_sf"/>
</dbReference>
<evidence type="ECO:0000256" key="1">
    <source>
        <dbReference type="ARBA" id="ARBA00025793"/>
    </source>
</evidence>
<evidence type="ECO:0000313" key="7">
    <source>
        <dbReference type="Proteomes" id="UP001161247"/>
    </source>
</evidence>
<dbReference type="GO" id="GO:0045010">
    <property type="term" value="P:actin nucleation"/>
    <property type="evidence" value="ECO:0007669"/>
    <property type="project" value="InterPro"/>
</dbReference>
<keyword evidence="4" id="KW-0732">Signal</keyword>
<feature type="chain" id="PRO_5043695897" description="Formin-like protein" evidence="4">
    <location>
        <begin position="22"/>
        <end position="944"/>
    </location>
</feature>
<proteinExistence type="inferred from homology"/>
<feature type="compositionally biased region" description="Polar residues" evidence="3">
    <location>
        <begin position="168"/>
        <end position="179"/>
    </location>
</feature>
<comment type="similarity">
    <text evidence="1">Belongs to the formin-like family. Class-I subfamily.</text>
</comment>
<gene>
    <name evidence="6" type="ORF">OLC1_LOCUS2506</name>
</gene>
<evidence type="ECO:0000259" key="5">
    <source>
        <dbReference type="PROSITE" id="PS51444"/>
    </source>
</evidence>
<dbReference type="AlphaFoldDB" id="A0AAV1C3V5"/>
<feature type="region of interest" description="Disordered" evidence="3">
    <location>
        <begin position="215"/>
        <end position="291"/>
    </location>
</feature>
<dbReference type="InterPro" id="IPR027643">
    <property type="entry name" value="Formin-like_plant"/>
</dbReference>
<feature type="compositionally biased region" description="Basic residues" evidence="3">
    <location>
        <begin position="154"/>
        <end position="165"/>
    </location>
</feature>
<name>A0AAV1C3V5_OLDCO</name>
<dbReference type="PROSITE" id="PS51444">
    <property type="entry name" value="FH2"/>
    <property type="match status" value="1"/>
</dbReference>
<feature type="signal peptide" evidence="4">
    <location>
        <begin position="1"/>
        <end position="21"/>
    </location>
</feature>
<keyword evidence="7" id="KW-1185">Reference proteome</keyword>
<evidence type="ECO:0000256" key="2">
    <source>
        <dbReference type="RuleBase" id="RU361260"/>
    </source>
</evidence>
<feature type="compositionally biased region" description="Polar residues" evidence="3">
    <location>
        <begin position="391"/>
        <end position="407"/>
    </location>
</feature>